<evidence type="ECO:0000313" key="1">
    <source>
        <dbReference type="EMBL" id="GAA2085058.1"/>
    </source>
</evidence>
<dbReference type="RefSeq" id="WP_344330004.1">
    <property type="nucleotide sequence ID" value="NZ_BAAAPY010000014.1"/>
</dbReference>
<protein>
    <submittedName>
        <fullName evidence="1">Uncharacterized protein</fullName>
    </submittedName>
</protein>
<organism evidence="1 2">
    <name type="scientific">Aeromicrobium halocynthiae</name>
    <dbReference type="NCBI Taxonomy" id="560557"/>
    <lineage>
        <taxon>Bacteria</taxon>
        <taxon>Bacillati</taxon>
        <taxon>Actinomycetota</taxon>
        <taxon>Actinomycetes</taxon>
        <taxon>Propionibacteriales</taxon>
        <taxon>Nocardioidaceae</taxon>
        <taxon>Aeromicrobium</taxon>
    </lineage>
</organism>
<comment type="caution">
    <text evidence="1">The sequence shown here is derived from an EMBL/GenBank/DDBJ whole genome shotgun (WGS) entry which is preliminary data.</text>
</comment>
<proteinExistence type="predicted"/>
<dbReference type="EMBL" id="BAAAPY010000014">
    <property type="protein sequence ID" value="GAA2085058.1"/>
    <property type="molecule type" value="Genomic_DNA"/>
</dbReference>
<evidence type="ECO:0000313" key="2">
    <source>
        <dbReference type="Proteomes" id="UP001501480"/>
    </source>
</evidence>
<accession>A0ABN2W6K1</accession>
<sequence>MSGSGIVGAVVDTLHSVGRNIARRSGGGGPAARRLSTTLESSASAVGHPRVRGSITAYVTNNVVDTANLFGSQLTAAGDNVSNVASTIRNEDTEGGYVLQTEVAANSAISDRIHGNVPV</sequence>
<keyword evidence="2" id="KW-1185">Reference proteome</keyword>
<gene>
    <name evidence="1" type="ORF">GCM10009821_28180</name>
</gene>
<dbReference type="Proteomes" id="UP001501480">
    <property type="component" value="Unassembled WGS sequence"/>
</dbReference>
<name>A0ABN2W6K1_9ACTN</name>
<reference evidence="1 2" key="1">
    <citation type="journal article" date="2019" name="Int. J. Syst. Evol. Microbiol.">
        <title>The Global Catalogue of Microorganisms (GCM) 10K type strain sequencing project: providing services to taxonomists for standard genome sequencing and annotation.</title>
        <authorList>
            <consortium name="The Broad Institute Genomics Platform"/>
            <consortium name="The Broad Institute Genome Sequencing Center for Infectious Disease"/>
            <person name="Wu L."/>
            <person name="Ma J."/>
        </authorList>
    </citation>
    <scope>NUCLEOTIDE SEQUENCE [LARGE SCALE GENOMIC DNA]</scope>
    <source>
        <strain evidence="1 2">JCM 15749</strain>
    </source>
</reference>